<sequence>EKGHQKRDCHKLKKNGQGGNNRGAVYKLRVMDVQQDLKVVTGTFLLNNRYANALFDSGTDKSFVSTNNSTLTDIEPVELDTSYEVELANRKVVKKKVRIPLEGKTLVIEGNRNNSLLKIVSCIKGRKYIENGCELFLPQVTKQEAKLKRLEDVHVIQDFPEVFPKELPGLPPPSKLNSLLILSSVLHLWRVRHIV</sequence>
<dbReference type="EMBL" id="BKCJ011102306">
    <property type="protein sequence ID" value="GFC85881.1"/>
    <property type="molecule type" value="Genomic_DNA"/>
</dbReference>
<dbReference type="GO" id="GO:0004190">
    <property type="term" value="F:aspartic-type endopeptidase activity"/>
    <property type="evidence" value="ECO:0007669"/>
    <property type="project" value="InterPro"/>
</dbReference>
<protein>
    <recommendedName>
        <fullName evidence="3">Reverse transcriptase domain-containing protein</fullName>
    </recommendedName>
</protein>
<dbReference type="AlphaFoldDB" id="A0A699RSY0"/>
<feature type="non-terminal residue" evidence="2">
    <location>
        <position position="1"/>
    </location>
</feature>
<evidence type="ECO:0000313" key="2">
    <source>
        <dbReference type="EMBL" id="GFC85881.1"/>
    </source>
</evidence>
<accession>A0A699RSY0</accession>
<dbReference type="Pfam" id="PF08284">
    <property type="entry name" value="RVP_2"/>
    <property type="match status" value="1"/>
</dbReference>
<evidence type="ECO:0000256" key="1">
    <source>
        <dbReference type="SAM" id="MobiDB-lite"/>
    </source>
</evidence>
<dbReference type="PROSITE" id="PS00141">
    <property type="entry name" value="ASP_PROTEASE"/>
    <property type="match status" value="1"/>
</dbReference>
<proteinExistence type="predicted"/>
<organism evidence="2">
    <name type="scientific">Tanacetum cinerariifolium</name>
    <name type="common">Dalmatian daisy</name>
    <name type="synonym">Chrysanthemum cinerariifolium</name>
    <dbReference type="NCBI Taxonomy" id="118510"/>
    <lineage>
        <taxon>Eukaryota</taxon>
        <taxon>Viridiplantae</taxon>
        <taxon>Streptophyta</taxon>
        <taxon>Embryophyta</taxon>
        <taxon>Tracheophyta</taxon>
        <taxon>Spermatophyta</taxon>
        <taxon>Magnoliopsida</taxon>
        <taxon>eudicotyledons</taxon>
        <taxon>Gunneridae</taxon>
        <taxon>Pentapetalae</taxon>
        <taxon>asterids</taxon>
        <taxon>campanulids</taxon>
        <taxon>Asterales</taxon>
        <taxon>Asteraceae</taxon>
        <taxon>Asteroideae</taxon>
        <taxon>Anthemideae</taxon>
        <taxon>Anthemidinae</taxon>
        <taxon>Tanacetum</taxon>
    </lineage>
</organism>
<evidence type="ECO:0008006" key="3">
    <source>
        <dbReference type="Google" id="ProtNLM"/>
    </source>
</evidence>
<reference evidence="2" key="1">
    <citation type="journal article" date="2019" name="Sci. Rep.">
        <title>Draft genome of Tanacetum cinerariifolium, the natural source of mosquito coil.</title>
        <authorList>
            <person name="Yamashiro T."/>
            <person name="Shiraishi A."/>
            <person name="Satake H."/>
            <person name="Nakayama K."/>
        </authorList>
    </citation>
    <scope>NUCLEOTIDE SEQUENCE</scope>
</reference>
<feature type="compositionally biased region" description="Basic residues" evidence="1">
    <location>
        <begin position="1"/>
        <end position="14"/>
    </location>
</feature>
<dbReference type="GO" id="GO:0006508">
    <property type="term" value="P:proteolysis"/>
    <property type="evidence" value="ECO:0007669"/>
    <property type="project" value="InterPro"/>
</dbReference>
<gene>
    <name evidence="2" type="ORF">Tci_857851</name>
</gene>
<name>A0A699RSY0_TANCI</name>
<feature type="region of interest" description="Disordered" evidence="1">
    <location>
        <begin position="1"/>
        <end position="20"/>
    </location>
</feature>
<dbReference type="InterPro" id="IPR001969">
    <property type="entry name" value="Aspartic_peptidase_AS"/>
</dbReference>
<comment type="caution">
    <text evidence="2">The sequence shown here is derived from an EMBL/GenBank/DDBJ whole genome shotgun (WGS) entry which is preliminary data.</text>
</comment>